<evidence type="ECO:0000313" key="7">
    <source>
        <dbReference type="EMBL" id="OJJ38521.1"/>
    </source>
</evidence>
<dbReference type="STRING" id="1073089.A0A1L9RU98"/>
<keyword evidence="4 6" id="KW-0472">Membrane</keyword>
<dbReference type="EMBL" id="KV878210">
    <property type="protein sequence ID" value="OJJ38521.1"/>
    <property type="molecule type" value="Genomic_DNA"/>
</dbReference>
<feature type="transmembrane region" description="Helical" evidence="6">
    <location>
        <begin position="486"/>
        <end position="507"/>
    </location>
</feature>
<evidence type="ECO:0000256" key="5">
    <source>
        <dbReference type="SAM" id="MobiDB-lite"/>
    </source>
</evidence>
<dbReference type="VEuPathDB" id="FungiDB:ASPWEDRAFT_326806"/>
<keyword evidence="8" id="KW-1185">Reference proteome</keyword>
<evidence type="ECO:0000256" key="2">
    <source>
        <dbReference type="ARBA" id="ARBA00022692"/>
    </source>
</evidence>
<keyword evidence="2 6" id="KW-0812">Transmembrane</keyword>
<feature type="transmembrane region" description="Helical" evidence="6">
    <location>
        <begin position="326"/>
        <end position="343"/>
    </location>
</feature>
<evidence type="ECO:0000256" key="3">
    <source>
        <dbReference type="ARBA" id="ARBA00022989"/>
    </source>
</evidence>
<evidence type="ECO:0008006" key="9">
    <source>
        <dbReference type="Google" id="ProtNLM"/>
    </source>
</evidence>
<dbReference type="GO" id="GO:0016020">
    <property type="term" value="C:membrane"/>
    <property type="evidence" value="ECO:0007669"/>
    <property type="project" value="UniProtKB-SubCell"/>
</dbReference>
<dbReference type="Proteomes" id="UP000184383">
    <property type="component" value="Unassembled WGS sequence"/>
</dbReference>
<evidence type="ECO:0000313" key="8">
    <source>
        <dbReference type="Proteomes" id="UP000184383"/>
    </source>
</evidence>
<feature type="transmembrane region" description="Helical" evidence="6">
    <location>
        <begin position="363"/>
        <end position="385"/>
    </location>
</feature>
<feature type="transmembrane region" description="Helical" evidence="6">
    <location>
        <begin position="206"/>
        <end position="230"/>
    </location>
</feature>
<evidence type="ECO:0000256" key="4">
    <source>
        <dbReference type="ARBA" id="ARBA00023136"/>
    </source>
</evidence>
<feature type="transmembrane region" description="Helical" evidence="6">
    <location>
        <begin position="281"/>
        <end position="306"/>
    </location>
</feature>
<dbReference type="PANTHER" id="PTHR11785">
    <property type="entry name" value="AMINO ACID TRANSPORTER"/>
    <property type="match status" value="1"/>
</dbReference>
<dbReference type="Gene3D" id="1.20.1740.10">
    <property type="entry name" value="Amino acid/polyamine transporter I"/>
    <property type="match status" value="1"/>
</dbReference>
<dbReference type="GO" id="GO:0015179">
    <property type="term" value="F:L-amino acid transmembrane transporter activity"/>
    <property type="evidence" value="ECO:0007669"/>
    <property type="project" value="TreeGrafter"/>
</dbReference>
<feature type="transmembrane region" description="Helical" evidence="6">
    <location>
        <begin position="513"/>
        <end position="537"/>
    </location>
</feature>
<sequence length="614" mass="65903">MSPATFSREGRSENHHAPRDSLELASLASSSPDSAGRSSRSSSPSGISSSRKLSLEGQDPLSESHFDANLESGRSRSGRSYSISSAFDFGRTLFPLSQTAGGYAPLGAPSALDRQGGIIDGSLERNKTLTYLNGLSLIIGLIIGSGIFSSPSQVNANAGSPGASLIVWAVAGLLAWTGAASYAELGGAIPLNGGSQVYLAKIFGEWAGFLFTWCAVLVLKPGSAAIIAIIFGEYVVRAVVGADAEMVNPWINKGVAFAGLFVIGLMNCISTKVVTRIGDIFMFFKFIALIGVTVTGIVVAITGLSSNGSANKEWKTGWFEGTNTDISGFAVALYGGLWAFDGWDNTNYVTGEFKNPNRDLPRVIHTAMPLVILCYLLANVSYFLVLPHSTIEASNTIAVQFGDKVFGSVGALILALVVSASCLGSLNATIFTSGRLVYAAGKEGYLPEIFGNLGIGGSSNPASNRLQRRSWANKSISLLFGDESQIGYTPINAMALNGVLIVTYVILGEFKTLVTFYGVAGYTFYFLTVLGLIVLRIREPHLERPYRTWITTPIIFCCVSLFLLSRAIIAEPLQTLIVVAFIVAGVPVYFWRIHQRDGRLTFPGWKFWQFRWSR</sequence>
<dbReference type="AlphaFoldDB" id="A0A1L9RU98"/>
<feature type="transmembrane region" description="Helical" evidence="6">
    <location>
        <begin position="405"/>
        <end position="426"/>
    </location>
</feature>
<dbReference type="Pfam" id="PF13520">
    <property type="entry name" value="AA_permease_2"/>
    <property type="match status" value="1"/>
</dbReference>
<dbReference type="PANTHER" id="PTHR11785:SF512">
    <property type="entry name" value="SOBREMESA, ISOFORM B"/>
    <property type="match status" value="1"/>
</dbReference>
<keyword evidence="3 6" id="KW-1133">Transmembrane helix</keyword>
<reference evidence="8" key="1">
    <citation type="journal article" date="2017" name="Genome Biol.">
        <title>Comparative genomics reveals high biological diversity and specific adaptations in the industrially and medically important fungal genus Aspergillus.</title>
        <authorList>
            <person name="de Vries R.P."/>
            <person name="Riley R."/>
            <person name="Wiebenga A."/>
            <person name="Aguilar-Osorio G."/>
            <person name="Amillis S."/>
            <person name="Uchima C.A."/>
            <person name="Anderluh G."/>
            <person name="Asadollahi M."/>
            <person name="Askin M."/>
            <person name="Barry K."/>
            <person name="Battaglia E."/>
            <person name="Bayram O."/>
            <person name="Benocci T."/>
            <person name="Braus-Stromeyer S.A."/>
            <person name="Caldana C."/>
            <person name="Canovas D."/>
            <person name="Cerqueira G.C."/>
            <person name="Chen F."/>
            <person name="Chen W."/>
            <person name="Choi C."/>
            <person name="Clum A."/>
            <person name="Dos Santos R.A."/>
            <person name="Damasio A.R."/>
            <person name="Diallinas G."/>
            <person name="Emri T."/>
            <person name="Fekete E."/>
            <person name="Flipphi M."/>
            <person name="Freyberg S."/>
            <person name="Gallo A."/>
            <person name="Gournas C."/>
            <person name="Habgood R."/>
            <person name="Hainaut M."/>
            <person name="Harispe M.L."/>
            <person name="Henrissat B."/>
            <person name="Hilden K.S."/>
            <person name="Hope R."/>
            <person name="Hossain A."/>
            <person name="Karabika E."/>
            <person name="Karaffa L."/>
            <person name="Karanyi Z."/>
            <person name="Krasevec N."/>
            <person name="Kuo A."/>
            <person name="Kusch H."/>
            <person name="LaButti K."/>
            <person name="Lagendijk E.L."/>
            <person name="Lapidus A."/>
            <person name="Levasseur A."/>
            <person name="Lindquist E."/>
            <person name="Lipzen A."/>
            <person name="Logrieco A.F."/>
            <person name="MacCabe A."/>
            <person name="Maekelae M.R."/>
            <person name="Malavazi I."/>
            <person name="Melin P."/>
            <person name="Meyer V."/>
            <person name="Mielnichuk N."/>
            <person name="Miskei M."/>
            <person name="Molnar A.P."/>
            <person name="Mule G."/>
            <person name="Ngan C.Y."/>
            <person name="Orejas M."/>
            <person name="Orosz E."/>
            <person name="Ouedraogo J.P."/>
            <person name="Overkamp K.M."/>
            <person name="Park H.-S."/>
            <person name="Perrone G."/>
            <person name="Piumi F."/>
            <person name="Punt P.J."/>
            <person name="Ram A.F."/>
            <person name="Ramon A."/>
            <person name="Rauscher S."/>
            <person name="Record E."/>
            <person name="Riano-Pachon D.M."/>
            <person name="Robert V."/>
            <person name="Roehrig J."/>
            <person name="Ruller R."/>
            <person name="Salamov A."/>
            <person name="Salih N.S."/>
            <person name="Samson R.A."/>
            <person name="Sandor E."/>
            <person name="Sanguinetti M."/>
            <person name="Schuetze T."/>
            <person name="Sepcic K."/>
            <person name="Shelest E."/>
            <person name="Sherlock G."/>
            <person name="Sophianopoulou V."/>
            <person name="Squina F.M."/>
            <person name="Sun H."/>
            <person name="Susca A."/>
            <person name="Todd R.B."/>
            <person name="Tsang A."/>
            <person name="Unkles S.E."/>
            <person name="van de Wiele N."/>
            <person name="van Rossen-Uffink D."/>
            <person name="Oliveira J.V."/>
            <person name="Vesth T.C."/>
            <person name="Visser J."/>
            <person name="Yu J.-H."/>
            <person name="Zhou M."/>
            <person name="Andersen M.R."/>
            <person name="Archer D.B."/>
            <person name="Baker S.E."/>
            <person name="Benoit I."/>
            <person name="Brakhage A.A."/>
            <person name="Braus G.H."/>
            <person name="Fischer R."/>
            <person name="Frisvad J.C."/>
            <person name="Goldman G.H."/>
            <person name="Houbraken J."/>
            <person name="Oakley B."/>
            <person name="Pocsi I."/>
            <person name="Scazzocchio C."/>
            <person name="Seiboth B."/>
            <person name="vanKuyk P.A."/>
            <person name="Wortman J."/>
            <person name="Dyer P.S."/>
            <person name="Grigoriev I.V."/>
        </authorList>
    </citation>
    <scope>NUCLEOTIDE SEQUENCE [LARGE SCALE GENOMIC DNA]</scope>
    <source>
        <strain evidence="8">DTO 134E9</strain>
    </source>
</reference>
<dbReference type="RefSeq" id="XP_040692197.1">
    <property type="nucleotide sequence ID" value="XM_040833704.1"/>
</dbReference>
<protein>
    <recommendedName>
        <fullName evidence="9">Amino acid permease/ SLC12A domain-containing protein</fullName>
    </recommendedName>
</protein>
<feature type="compositionally biased region" description="Low complexity" evidence="5">
    <location>
        <begin position="23"/>
        <end position="56"/>
    </location>
</feature>
<evidence type="ECO:0000256" key="1">
    <source>
        <dbReference type="ARBA" id="ARBA00004141"/>
    </source>
</evidence>
<gene>
    <name evidence="7" type="ORF">ASPWEDRAFT_326806</name>
</gene>
<proteinExistence type="predicted"/>
<dbReference type="GeneID" id="63749552"/>
<feature type="transmembrane region" description="Helical" evidence="6">
    <location>
        <begin position="131"/>
        <end position="150"/>
    </location>
</feature>
<name>A0A1L9RU98_ASPWE</name>
<accession>A0A1L9RU98</accession>
<dbReference type="OrthoDB" id="10062876at2759"/>
<evidence type="ECO:0000256" key="6">
    <source>
        <dbReference type="SAM" id="Phobius"/>
    </source>
</evidence>
<comment type="subcellular location">
    <subcellularLocation>
        <location evidence="1">Membrane</location>
        <topology evidence="1">Multi-pass membrane protein</topology>
    </subcellularLocation>
</comment>
<feature type="transmembrane region" description="Helical" evidence="6">
    <location>
        <begin position="162"/>
        <end position="185"/>
    </location>
</feature>
<organism evidence="7 8">
    <name type="scientific">Aspergillus wentii DTO 134E9</name>
    <dbReference type="NCBI Taxonomy" id="1073089"/>
    <lineage>
        <taxon>Eukaryota</taxon>
        <taxon>Fungi</taxon>
        <taxon>Dikarya</taxon>
        <taxon>Ascomycota</taxon>
        <taxon>Pezizomycotina</taxon>
        <taxon>Eurotiomycetes</taxon>
        <taxon>Eurotiomycetidae</taxon>
        <taxon>Eurotiales</taxon>
        <taxon>Aspergillaceae</taxon>
        <taxon>Aspergillus</taxon>
        <taxon>Aspergillus subgen. Cremei</taxon>
    </lineage>
</organism>
<feature type="compositionally biased region" description="Basic and acidic residues" evidence="5">
    <location>
        <begin position="8"/>
        <end position="22"/>
    </location>
</feature>
<feature type="transmembrane region" description="Helical" evidence="6">
    <location>
        <begin position="250"/>
        <end position="269"/>
    </location>
</feature>
<dbReference type="InterPro" id="IPR002293">
    <property type="entry name" value="AA/rel_permease1"/>
</dbReference>
<feature type="transmembrane region" description="Helical" evidence="6">
    <location>
        <begin position="549"/>
        <end position="569"/>
    </location>
</feature>
<feature type="region of interest" description="Disordered" evidence="5">
    <location>
        <begin position="1"/>
        <end position="79"/>
    </location>
</feature>
<dbReference type="InterPro" id="IPR050598">
    <property type="entry name" value="AminoAcid_Transporter"/>
</dbReference>
<feature type="transmembrane region" description="Helical" evidence="6">
    <location>
        <begin position="575"/>
        <end position="591"/>
    </location>
</feature>